<name>A0A8R1XJY3_ONCVO</name>
<dbReference type="GO" id="GO:0048024">
    <property type="term" value="P:regulation of mRNA splicing, via spliceosome"/>
    <property type="evidence" value="ECO:0007669"/>
    <property type="project" value="TreeGrafter"/>
</dbReference>
<dbReference type="GO" id="GO:0005634">
    <property type="term" value="C:nucleus"/>
    <property type="evidence" value="ECO:0007669"/>
    <property type="project" value="TreeGrafter"/>
</dbReference>
<accession>A0A8R1XJY3</accession>
<reference evidence="2" key="1">
    <citation type="submission" date="2013-10" db="EMBL/GenBank/DDBJ databases">
        <title>Genome sequencing of Onchocerca volvulus.</title>
        <authorList>
            <person name="Cotton J."/>
            <person name="Tsai J."/>
            <person name="Stanley E."/>
            <person name="Tracey A."/>
            <person name="Holroyd N."/>
            <person name="Lustigman S."/>
            <person name="Berriman M."/>
        </authorList>
    </citation>
    <scope>NUCLEOTIDE SEQUENCE</scope>
</reference>
<dbReference type="AlphaFoldDB" id="A0A8R1XJY3"/>
<dbReference type="PANTHER" id="PTHR11208">
    <property type="entry name" value="RNA-BINDING PROTEIN RELATED"/>
    <property type="match status" value="1"/>
</dbReference>
<dbReference type="GO" id="GO:0003729">
    <property type="term" value="F:mRNA binding"/>
    <property type="evidence" value="ECO:0007669"/>
    <property type="project" value="TreeGrafter"/>
</dbReference>
<evidence type="ECO:0000313" key="2">
    <source>
        <dbReference type="Proteomes" id="UP000024404"/>
    </source>
</evidence>
<dbReference type="SUPFAM" id="SSF54791">
    <property type="entry name" value="Eukaryotic type KH-domain (KH-domain type I)"/>
    <property type="match status" value="1"/>
</dbReference>
<dbReference type="PANTHER" id="PTHR11208:SF125">
    <property type="entry name" value="KH DOMAIN-CONTAINING RNA-BINDING PROTEIN QKI"/>
    <property type="match status" value="1"/>
</dbReference>
<proteinExistence type="predicted"/>
<dbReference type="EMBL" id="CMVM020000319">
    <property type="status" value="NOT_ANNOTATED_CDS"/>
    <property type="molecule type" value="Genomic_DNA"/>
</dbReference>
<organism evidence="1 2">
    <name type="scientific">Onchocerca volvulus</name>
    <dbReference type="NCBI Taxonomy" id="6282"/>
    <lineage>
        <taxon>Eukaryota</taxon>
        <taxon>Metazoa</taxon>
        <taxon>Ecdysozoa</taxon>
        <taxon>Nematoda</taxon>
        <taxon>Chromadorea</taxon>
        <taxon>Rhabditida</taxon>
        <taxon>Spirurina</taxon>
        <taxon>Spiruromorpha</taxon>
        <taxon>Filarioidea</taxon>
        <taxon>Onchocercidae</taxon>
        <taxon>Onchocerca</taxon>
    </lineage>
</organism>
<dbReference type="InterPro" id="IPR045071">
    <property type="entry name" value="BBP-like"/>
</dbReference>
<dbReference type="InterPro" id="IPR036612">
    <property type="entry name" value="KH_dom_type_1_sf"/>
</dbReference>
<keyword evidence="2" id="KW-1185">Reference proteome</keyword>
<dbReference type="Proteomes" id="UP000024404">
    <property type="component" value="Unassembled WGS sequence"/>
</dbReference>
<dbReference type="Gene3D" id="3.30.1370.10">
    <property type="entry name" value="K Homology domain, type 1"/>
    <property type="match status" value="1"/>
</dbReference>
<evidence type="ECO:0000313" key="1">
    <source>
        <dbReference type="EnsemblMetazoa" id="OVOC10119.1"/>
    </source>
</evidence>
<reference evidence="1" key="2">
    <citation type="submission" date="2022-06" db="UniProtKB">
        <authorList>
            <consortium name="EnsemblMetazoa"/>
        </authorList>
    </citation>
    <scope>IDENTIFICATION</scope>
</reference>
<protein>
    <submittedName>
        <fullName evidence="1">Uncharacterized protein</fullName>
    </submittedName>
</protein>
<sequence length="219" mass="25734">MKPSWIVNFEKNEAEMEAINYFINNCINQSLTDHDKDVARYLNELFVDLQELNGIEAEYPGLLLHVHALLIAEINRVWNLLREKQFDNQMNSFENEWQSQILGETNVTLQEKIALSREQIVDYVRKAKNFHSAPLKSLEKETDCQILIRGKGSLLDHRRESRLKNYPGWEHLSESLHLLVRANDETITRCTMKLANGVRRVKQYLREKQSINNNQSKKQ</sequence>
<dbReference type="EnsemblMetazoa" id="OVOC10119.1">
    <property type="protein sequence ID" value="OVOC10119.1"/>
    <property type="gene ID" value="WBGene00246928"/>
</dbReference>
<dbReference type="OMA" id="LKNYAGW"/>